<dbReference type="Gene3D" id="2.150.10.10">
    <property type="entry name" value="Serralysin-like metalloprotease, C-terminal"/>
    <property type="match status" value="2"/>
</dbReference>
<dbReference type="InterPro" id="IPR001343">
    <property type="entry name" value="Hemolysn_Ca-bd"/>
</dbReference>
<reference evidence="3 4" key="1">
    <citation type="submission" date="2019-03" db="EMBL/GenBank/DDBJ databases">
        <title>Paracraurococcus aquatilis NE82 genome sequence.</title>
        <authorList>
            <person name="Zhao Y."/>
            <person name="Du Z."/>
        </authorList>
    </citation>
    <scope>NUCLEOTIDE SEQUENCE [LARGE SCALE GENOMIC DNA]</scope>
    <source>
        <strain evidence="3 4">NE82</strain>
    </source>
</reference>
<keyword evidence="2" id="KW-0964">Secreted</keyword>
<evidence type="ECO:0000313" key="3">
    <source>
        <dbReference type="EMBL" id="TCZ61364.1"/>
    </source>
</evidence>
<dbReference type="InterPro" id="IPR011049">
    <property type="entry name" value="Serralysin-like_metalloprot_C"/>
</dbReference>
<dbReference type="EMBL" id="SKBM01000010">
    <property type="protein sequence ID" value="TCZ61364.1"/>
    <property type="molecule type" value="Genomic_DNA"/>
</dbReference>
<dbReference type="PRINTS" id="PR00313">
    <property type="entry name" value="CABNDNGRPT"/>
</dbReference>
<accession>A0A4R4DKY7</accession>
<evidence type="ECO:0000256" key="2">
    <source>
        <dbReference type="ARBA" id="ARBA00022525"/>
    </source>
</evidence>
<dbReference type="PANTHER" id="PTHR38340">
    <property type="entry name" value="S-LAYER PROTEIN"/>
    <property type="match status" value="1"/>
</dbReference>
<gene>
    <name evidence="3" type="ORF">EXY23_12540</name>
</gene>
<dbReference type="RefSeq" id="WP_132289350.1">
    <property type="nucleotide sequence ID" value="NZ_SKBM01000010.1"/>
</dbReference>
<dbReference type="AlphaFoldDB" id="A0A4R4DKY7"/>
<protein>
    <recommendedName>
        <fullName evidence="5">Calcium-binding protein</fullName>
    </recommendedName>
</protein>
<dbReference type="OrthoDB" id="7317829at2"/>
<comment type="subcellular location">
    <subcellularLocation>
        <location evidence="1">Secreted</location>
    </subcellularLocation>
</comment>
<proteinExistence type="predicted"/>
<dbReference type="Proteomes" id="UP000295023">
    <property type="component" value="Unassembled WGS sequence"/>
</dbReference>
<dbReference type="GO" id="GO:0005509">
    <property type="term" value="F:calcium ion binding"/>
    <property type="evidence" value="ECO:0007669"/>
    <property type="project" value="InterPro"/>
</dbReference>
<keyword evidence="4" id="KW-1185">Reference proteome</keyword>
<dbReference type="SUPFAM" id="SSF51120">
    <property type="entry name" value="beta-Roll"/>
    <property type="match status" value="2"/>
</dbReference>
<organism evidence="3 4">
    <name type="scientific">Roseicella aquatilis</name>
    <dbReference type="NCBI Taxonomy" id="2527868"/>
    <lineage>
        <taxon>Bacteria</taxon>
        <taxon>Pseudomonadati</taxon>
        <taxon>Pseudomonadota</taxon>
        <taxon>Alphaproteobacteria</taxon>
        <taxon>Acetobacterales</taxon>
        <taxon>Roseomonadaceae</taxon>
        <taxon>Roseicella</taxon>
    </lineage>
</organism>
<name>A0A4R4DKY7_9PROT</name>
<sequence length="306" mass="31662">MAQIEFEATAPGQSLDASSLMPGDYAVLRGTTGSDTLIGSAGSDRLAGRGGGDWLFGGAGNDAFFEVLDTRQVGGARDTIDGGTGTDSFNLYMGSWQMTGTVQAELQRAAGFLIASAHDADAVFVSDIFQVEMTSIEQIKVVLDGVARAISSVITQAVIDGTAGDDLLDGSGWSIPLAFRYSTGSDTMLGGSANDRFAFSGGHDSLSGGAGNDAFFSLFDPTASGARDRVDGGAGRDTLGVFINSNQVTSAVVSELRLLQQHLADHGGDGTHFTSDLLHLDITGIEAVIIKENGVNATLSDWLALH</sequence>
<evidence type="ECO:0000313" key="4">
    <source>
        <dbReference type="Proteomes" id="UP000295023"/>
    </source>
</evidence>
<dbReference type="PROSITE" id="PS00330">
    <property type="entry name" value="HEMOLYSIN_CALCIUM"/>
    <property type="match status" value="1"/>
</dbReference>
<dbReference type="InterPro" id="IPR018511">
    <property type="entry name" value="Hemolysin-typ_Ca-bd_CS"/>
</dbReference>
<dbReference type="GO" id="GO:0005576">
    <property type="term" value="C:extracellular region"/>
    <property type="evidence" value="ECO:0007669"/>
    <property type="project" value="UniProtKB-SubCell"/>
</dbReference>
<evidence type="ECO:0008006" key="5">
    <source>
        <dbReference type="Google" id="ProtNLM"/>
    </source>
</evidence>
<evidence type="ECO:0000256" key="1">
    <source>
        <dbReference type="ARBA" id="ARBA00004613"/>
    </source>
</evidence>
<comment type="caution">
    <text evidence="3">The sequence shown here is derived from an EMBL/GenBank/DDBJ whole genome shotgun (WGS) entry which is preliminary data.</text>
</comment>
<dbReference type="InterPro" id="IPR050557">
    <property type="entry name" value="RTX_toxin/Mannuronan_C5-epim"/>
</dbReference>
<dbReference type="PANTHER" id="PTHR38340:SF1">
    <property type="entry name" value="S-LAYER PROTEIN"/>
    <property type="match status" value="1"/>
</dbReference>
<dbReference type="Pfam" id="PF00353">
    <property type="entry name" value="HemolysinCabind"/>
    <property type="match status" value="5"/>
</dbReference>